<evidence type="ECO:0000256" key="2">
    <source>
        <dbReference type="ARBA" id="ARBA00004496"/>
    </source>
</evidence>
<evidence type="ECO:0000313" key="8">
    <source>
        <dbReference type="EMBL" id="RKE04978.1"/>
    </source>
</evidence>
<dbReference type="InterPro" id="IPR012947">
    <property type="entry name" value="tRNA_SAD"/>
</dbReference>
<dbReference type="Proteomes" id="UP000284531">
    <property type="component" value="Unassembled WGS sequence"/>
</dbReference>
<name>A0A419XB50_9BACT</name>
<dbReference type="Pfam" id="PF07973">
    <property type="entry name" value="tRNA_SAD"/>
    <property type="match status" value="1"/>
</dbReference>
<dbReference type="GO" id="GO:0005737">
    <property type="term" value="C:cytoplasm"/>
    <property type="evidence" value="ECO:0007669"/>
    <property type="project" value="UniProtKB-SubCell"/>
</dbReference>
<gene>
    <name evidence="8" type="ORF">BXY64_2009</name>
</gene>
<dbReference type="SUPFAM" id="SSF55186">
    <property type="entry name" value="ThrRS/AlaRS common domain"/>
    <property type="match status" value="1"/>
</dbReference>
<evidence type="ECO:0000256" key="4">
    <source>
        <dbReference type="ARBA" id="ARBA00022723"/>
    </source>
</evidence>
<dbReference type="OrthoDB" id="9812949at2"/>
<dbReference type="PROSITE" id="PS50860">
    <property type="entry name" value="AA_TRNA_LIGASE_II_ALA"/>
    <property type="match status" value="1"/>
</dbReference>
<dbReference type="PANTHER" id="PTHR43462:SF2">
    <property type="entry name" value="THREONYL AND ALANYL TRNA SYNTHETASE SECOND ADDITIONAL DOMAIN-CONTAINING PROTEIN"/>
    <property type="match status" value="1"/>
</dbReference>
<dbReference type="InterPro" id="IPR009000">
    <property type="entry name" value="Transl_B-barrel_sf"/>
</dbReference>
<dbReference type="AlphaFoldDB" id="A0A419XB50"/>
<evidence type="ECO:0000256" key="5">
    <source>
        <dbReference type="ARBA" id="ARBA00022833"/>
    </source>
</evidence>
<keyword evidence="4" id="KW-0479">Metal-binding</keyword>
<dbReference type="Pfam" id="PF01411">
    <property type="entry name" value="tRNA-synt_2c"/>
    <property type="match status" value="1"/>
</dbReference>
<comment type="cofactor">
    <cofactor evidence="1">
        <name>Zn(2+)</name>
        <dbReference type="ChEBI" id="CHEBI:29105"/>
    </cofactor>
</comment>
<reference evidence="8 9" key="1">
    <citation type="submission" date="2018-09" db="EMBL/GenBank/DDBJ databases">
        <title>Genomic Encyclopedia of Archaeal and Bacterial Type Strains, Phase II (KMG-II): from individual species to whole genera.</title>
        <authorList>
            <person name="Goeker M."/>
        </authorList>
    </citation>
    <scope>NUCLEOTIDE SEQUENCE [LARGE SCALE GENOMIC DNA]</scope>
    <source>
        <strain evidence="8 9">DSM 21950</strain>
    </source>
</reference>
<feature type="domain" description="Alanyl-transfer RNA synthetases family profile" evidence="7">
    <location>
        <begin position="1"/>
        <end position="219"/>
    </location>
</feature>
<dbReference type="SUPFAM" id="SSF50447">
    <property type="entry name" value="Translation proteins"/>
    <property type="match status" value="1"/>
</dbReference>
<dbReference type="GO" id="GO:0003676">
    <property type="term" value="F:nucleic acid binding"/>
    <property type="evidence" value="ECO:0007669"/>
    <property type="project" value="InterPro"/>
</dbReference>
<protein>
    <recommendedName>
        <fullName evidence="3">Alanine--tRNA ligase</fullName>
    </recommendedName>
    <alternativeName>
        <fullName evidence="6">Alanyl-tRNA synthetase</fullName>
    </alternativeName>
</protein>
<dbReference type="GO" id="GO:0046872">
    <property type="term" value="F:metal ion binding"/>
    <property type="evidence" value="ECO:0007669"/>
    <property type="project" value="UniProtKB-KW"/>
</dbReference>
<dbReference type="PANTHER" id="PTHR43462">
    <property type="entry name" value="ALANYL-TRNA EDITING PROTEIN"/>
    <property type="match status" value="1"/>
</dbReference>
<dbReference type="Gene3D" id="2.40.30.130">
    <property type="match status" value="1"/>
</dbReference>
<dbReference type="RefSeq" id="WP_120239704.1">
    <property type="nucleotide sequence ID" value="NZ_RAPQ01000008.1"/>
</dbReference>
<dbReference type="GO" id="GO:0006419">
    <property type="term" value="P:alanyl-tRNA aminoacylation"/>
    <property type="evidence" value="ECO:0007669"/>
    <property type="project" value="InterPro"/>
</dbReference>
<dbReference type="InterPro" id="IPR018163">
    <property type="entry name" value="Thr/Ala-tRNA-synth_IIc_edit"/>
</dbReference>
<evidence type="ECO:0000259" key="7">
    <source>
        <dbReference type="PROSITE" id="PS50860"/>
    </source>
</evidence>
<sequence>MTKLNYLDDSYLLESSATVQKIITNEKGVAVILDQTIFYPQGGGQPTDIGSITFENNLFLVTSVRMDENGQVWHFGEFQQGEFQQEENVILKVDAKQRLLNTRLHSAGHLLDCAVLEMGLTNIKPTKGYHFPNGSYVEYNGVIDESASLIPGLEEKVNELVDKNLAIEKQMLSPEEAKQQGVWAPEGKSARIVNFFGFPYCGCGGTHINSSKEIGEITIRKIKSKKGITRISYCLK</sequence>
<evidence type="ECO:0000256" key="3">
    <source>
        <dbReference type="ARBA" id="ARBA00017959"/>
    </source>
</evidence>
<dbReference type="EMBL" id="RAPQ01000008">
    <property type="protein sequence ID" value="RKE04978.1"/>
    <property type="molecule type" value="Genomic_DNA"/>
</dbReference>
<organism evidence="8 9">
    <name type="scientific">Marinifilum flexuosum</name>
    <dbReference type="NCBI Taxonomy" id="1117708"/>
    <lineage>
        <taxon>Bacteria</taxon>
        <taxon>Pseudomonadati</taxon>
        <taxon>Bacteroidota</taxon>
        <taxon>Bacteroidia</taxon>
        <taxon>Marinilabiliales</taxon>
        <taxon>Marinifilaceae</taxon>
    </lineage>
</organism>
<keyword evidence="5" id="KW-0862">Zinc</keyword>
<comment type="caution">
    <text evidence="8">The sequence shown here is derived from an EMBL/GenBank/DDBJ whole genome shotgun (WGS) entry which is preliminary data.</text>
</comment>
<evidence type="ECO:0000313" key="9">
    <source>
        <dbReference type="Proteomes" id="UP000284531"/>
    </source>
</evidence>
<keyword evidence="9" id="KW-1185">Reference proteome</keyword>
<dbReference type="SMART" id="SM00863">
    <property type="entry name" value="tRNA_SAD"/>
    <property type="match status" value="1"/>
</dbReference>
<evidence type="ECO:0000256" key="1">
    <source>
        <dbReference type="ARBA" id="ARBA00001947"/>
    </source>
</evidence>
<accession>A0A419XB50</accession>
<proteinExistence type="predicted"/>
<dbReference type="InterPro" id="IPR018164">
    <property type="entry name" value="Ala-tRNA-synth_IIc_N"/>
</dbReference>
<dbReference type="Gene3D" id="3.30.980.10">
    <property type="entry name" value="Threonyl-trna Synthetase, Chain A, domain 2"/>
    <property type="match status" value="1"/>
</dbReference>
<dbReference type="GO" id="GO:0004813">
    <property type="term" value="F:alanine-tRNA ligase activity"/>
    <property type="evidence" value="ECO:0007669"/>
    <property type="project" value="InterPro"/>
</dbReference>
<dbReference type="GO" id="GO:0005524">
    <property type="term" value="F:ATP binding"/>
    <property type="evidence" value="ECO:0007669"/>
    <property type="project" value="InterPro"/>
</dbReference>
<comment type="subcellular location">
    <subcellularLocation>
        <location evidence="2">Cytoplasm</location>
    </subcellularLocation>
</comment>
<evidence type="ECO:0000256" key="6">
    <source>
        <dbReference type="ARBA" id="ARBA00032577"/>
    </source>
</evidence>
<dbReference type="InterPro" id="IPR051335">
    <property type="entry name" value="Alanyl-tRNA_Editing_Enzymes"/>
</dbReference>
<dbReference type="InterPro" id="IPR018165">
    <property type="entry name" value="Ala-tRNA-synth_IIc_core"/>
</dbReference>